<name>A0AAN9QKL2_CANGL</name>
<proteinExistence type="predicted"/>
<sequence>MLGRSLAFKTKKIEEGVWHSESSQRRRDRERRTFESESFTPPLSRALSVCMQVENGSIHERKGSIYPERWVTIIEDDEMILPSWNSNLSRRLILHTSCLRCRNGVLGSIYHKYTHLLRQAYQMVVPSFLQRLRDTRMFITASKIKKDSEHCLTLLHA</sequence>
<dbReference type="AlphaFoldDB" id="A0AAN9QKL2"/>
<dbReference type="Proteomes" id="UP001367508">
    <property type="component" value="Unassembled WGS sequence"/>
</dbReference>
<feature type="compositionally biased region" description="Basic and acidic residues" evidence="1">
    <location>
        <begin position="19"/>
        <end position="35"/>
    </location>
</feature>
<accession>A0AAN9QKL2</accession>
<feature type="region of interest" description="Disordered" evidence="1">
    <location>
        <begin position="19"/>
        <end position="39"/>
    </location>
</feature>
<organism evidence="2 3">
    <name type="scientific">Canavalia gladiata</name>
    <name type="common">Sword bean</name>
    <name type="synonym">Dolichos gladiatus</name>
    <dbReference type="NCBI Taxonomy" id="3824"/>
    <lineage>
        <taxon>Eukaryota</taxon>
        <taxon>Viridiplantae</taxon>
        <taxon>Streptophyta</taxon>
        <taxon>Embryophyta</taxon>
        <taxon>Tracheophyta</taxon>
        <taxon>Spermatophyta</taxon>
        <taxon>Magnoliopsida</taxon>
        <taxon>eudicotyledons</taxon>
        <taxon>Gunneridae</taxon>
        <taxon>Pentapetalae</taxon>
        <taxon>rosids</taxon>
        <taxon>fabids</taxon>
        <taxon>Fabales</taxon>
        <taxon>Fabaceae</taxon>
        <taxon>Papilionoideae</taxon>
        <taxon>50 kb inversion clade</taxon>
        <taxon>NPAAA clade</taxon>
        <taxon>indigoferoid/millettioid clade</taxon>
        <taxon>Phaseoleae</taxon>
        <taxon>Canavalia</taxon>
    </lineage>
</organism>
<gene>
    <name evidence="2" type="ORF">VNO77_19593</name>
</gene>
<protein>
    <submittedName>
        <fullName evidence="2">Uncharacterized protein</fullName>
    </submittedName>
</protein>
<comment type="caution">
    <text evidence="2">The sequence shown here is derived from an EMBL/GenBank/DDBJ whole genome shotgun (WGS) entry which is preliminary data.</text>
</comment>
<reference evidence="2 3" key="1">
    <citation type="submission" date="2024-01" db="EMBL/GenBank/DDBJ databases">
        <title>The genomes of 5 underutilized Papilionoideae crops provide insights into root nodulation and disease resistanc.</title>
        <authorList>
            <person name="Jiang F."/>
        </authorList>
    </citation>
    <scope>NUCLEOTIDE SEQUENCE [LARGE SCALE GENOMIC DNA]</scope>
    <source>
        <strain evidence="2">LVBAO_FW01</strain>
        <tissue evidence="2">Leaves</tissue>
    </source>
</reference>
<evidence type="ECO:0000256" key="1">
    <source>
        <dbReference type="SAM" id="MobiDB-lite"/>
    </source>
</evidence>
<dbReference type="EMBL" id="JAYMYQ010000004">
    <property type="protein sequence ID" value="KAK7338959.1"/>
    <property type="molecule type" value="Genomic_DNA"/>
</dbReference>
<keyword evidence="3" id="KW-1185">Reference proteome</keyword>
<evidence type="ECO:0000313" key="2">
    <source>
        <dbReference type="EMBL" id="KAK7338959.1"/>
    </source>
</evidence>
<evidence type="ECO:0000313" key="3">
    <source>
        <dbReference type="Proteomes" id="UP001367508"/>
    </source>
</evidence>